<keyword evidence="2" id="KW-1003">Cell membrane</keyword>
<organism evidence="9 10">
    <name type="scientific">Plantactinospora mayteni</name>
    <dbReference type="NCBI Taxonomy" id="566021"/>
    <lineage>
        <taxon>Bacteria</taxon>
        <taxon>Bacillati</taxon>
        <taxon>Actinomycetota</taxon>
        <taxon>Actinomycetes</taxon>
        <taxon>Micromonosporales</taxon>
        <taxon>Micromonosporaceae</taxon>
        <taxon>Plantactinospora</taxon>
    </lineage>
</organism>
<evidence type="ECO:0000256" key="5">
    <source>
        <dbReference type="ARBA" id="ARBA00023136"/>
    </source>
</evidence>
<dbReference type="EMBL" id="BONX01000024">
    <property type="protein sequence ID" value="GIG97270.1"/>
    <property type="molecule type" value="Genomic_DNA"/>
</dbReference>
<feature type="compositionally biased region" description="Polar residues" evidence="6">
    <location>
        <begin position="163"/>
        <end position="177"/>
    </location>
</feature>
<gene>
    <name evidence="9" type="ORF">Pma05_38430</name>
</gene>
<feature type="compositionally biased region" description="Low complexity" evidence="6">
    <location>
        <begin position="122"/>
        <end position="137"/>
    </location>
</feature>
<comment type="caution">
    <text evidence="9">The sequence shown here is derived from an EMBL/GenBank/DDBJ whole genome shotgun (WGS) entry which is preliminary data.</text>
</comment>
<accession>A0ABQ4ERH9</accession>
<evidence type="ECO:0000256" key="7">
    <source>
        <dbReference type="SAM" id="Phobius"/>
    </source>
</evidence>
<protein>
    <recommendedName>
        <fullName evidence="8">PDGLE domain-containing protein</fullName>
    </recommendedName>
</protein>
<dbReference type="Proteomes" id="UP000621500">
    <property type="component" value="Unassembled WGS sequence"/>
</dbReference>
<keyword evidence="5 7" id="KW-0472">Membrane</keyword>
<keyword evidence="10" id="KW-1185">Reference proteome</keyword>
<keyword evidence="4 7" id="KW-1133">Transmembrane helix</keyword>
<feature type="transmembrane region" description="Helical" evidence="7">
    <location>
        <begin position="88"/>
        <end position="113"/>
    </location>
</feature>
<feature type="region of interest" description="Disordered" evidence="6">
    <location>
        <begin position="122"/>
        <end position="177"/>
    </location>
</feature>
<keyword evidence="3 7" id="KW-0812">Transmembrane</keyword>
<sequence>MTTGGTRISKRSGAFVLGGLLVALLLAGVVSNFASAHPDGLDSSLREGCTFDADDNITGGSCPAQQAKDHELADSPLADYGIRGVDNAFLSTGLSGVLGVLITFAVGGGLFWLTRRRPIPGSAQAPGSAEAAGSAEAVGTRVGPARTDGSGPGTPAPRGGDASTATSAGRTGSDGTE</sequence>
<evidence type="ECO:0000256" key="1">
    <source>
        <dbReference type="ARBA" id="ARBA00004236"/>
    </source>
</evidence>
<feature type="domain" description="PDGLE" evidence="8">
    <location>
        <begin position="14"/>
        <end position="116"/>
    </location>
</feature>
<evidence type="ECO:0000313" key="9">
    <source>
        <dbReference type="EMBL" id="GIG97270.1"/>
    </source>
</evidence>
<dbReference type="InterPro" id="IPR025937">
    <property type="entry name" value="PDGLE_dom"/>
</dbReference>
<comment type="subcellular location">
    <subcellularLocation>
        <location evidence="1">Cell membrane</location>
    </subcellularLocation>
</comment>
<evidence type="ECO:0000256" key="2">
    <source>
        <dbReference type="ARBA" id="ARBA00022475"/>
    </source>
</evidence>
<reference evidence="9 10" key="1">
    <citation type="submission" date="2021-01" db="EMBL/GenBank/DDBJ databases">
        <title>Whole genome shotgun sequence of Plantactinospora mayteni NBRC 109088.</title>
        <authorList>
            <person name="Komaki H."/>
            <person name="Tamura T."/>
        </authorList>
    </citation>
    <scope>NUCLEOTIDE SEQUENCE [LARGE SCALE GENOMIC DNA]</scope>
    <source>
        <strain evidence="9 10">NBRC 109088</strain>
    </source>
</reference>
<evidence type="ECO:0000256" key="4">
    <source>
        <dbReference type="ARBA" id="ARBA00022989"/>
    </source>
</evidence>
<evidence type="ECO:0000259" key="8">
    <source>
        <dbReference type="Pfam" id="PF13190"/>
    </source>
</evidence>
<name>A0ABQ4ERH9_9ACTN</name>
<evidence type="ECO:0000256" key="6">
    <source>
        <dbReference type="SAM" id="MobiDB-lite"/>
    </source>
</evidence>
<evidence type="ECO:0000313" key="10">
    <source>
        <dbReference type="Proteomes" id="UP000621500"/>
    </source>
</evidence>
<evidence type="ECO:0000256" key="3">
    <source>
        <dbReference type="ARBA" id="ARBA00022692"/>
    </source>
</evidence>
<proteinExistence type="predicted"/>
<dbReference type="Pfam" id="PF13190">
    <property type="entry name" value="PDGLE"/>
    <property type="match status" value="1"/>
</dbReference>